<evidence type="ECO:0000313" key="2">
    <source>
        <dbReference type="Proteomes" id="UP000267524"/>
    </source>
</evidence>
<accession>A0A3M7LBZ2</accession>
<keyword evidence="2" id="KW-1185">Reference proteome</keyword>
<gene>
    <name evidence="1" type="ORF">D1632_15585</name>
</gene>
<dbReference type="AlphaFoldDB" id="A0A3M7LBZ2"/>
<organism evidence="1 2">
    <name type="scientific">Chryseobacterium nematophagum</name>
    <dbReference type="NCBI Taxonomy" id="2305228"/>
    <lineage>
        <taxon>Bacteria</taxon>
        <taxon>Pseudomonadati</taxon>
        <taxon>Bacteroidota</taxon>
        <taxon>Flavobacteriia</taxon>
        <taxon>Flavobacteriales</taxon>
        <taxon>Weeksellaceae</taxon>
        <taxon>Chryseobacterium group</taxon>
        <taxon>Chryseobacterium</taxon>
    </lineage>
</organism>
<comment type="caution">
    <text evidence="1">The sequence shown here is derived from an EMBL/GenBank/DDBJ whole genome shotgun (WGS) entry which is preliminary data.</text>
</comment>
<name>A0A3M7LBZ2_9FLAO</name>
<proteinExistence type="predicted"/>
<dbReference type="EMBL" id="QWIV01000014">
    <property type="protein sequence ID" value="RMZ58986.1"/>
    <property type="molecule type" value="Genomic_DNA"/>
</dbReference>
<protein>
    <submittedName>
        <fullName evidence="1">Uncharacterized protein</fullName>
    </submittedName>
</protein>
<sequence>MESYEGICNKIQIKLNMKSSKLYIITRENDLLIREIEFENETSIIVKSRFYANILIIYDKSENVFKSENEALRFQILTQQRSKKEL</sequence>
<reference evidence="1 2" key="1">
    <citation type="submission" date="2018-08" db="EMBL/GenBank/DDBJ databases">
        <title>Chryseobacterium nematophagum: a novel matrix digesting pathogen of nematodes.</title>
        <authorList>
            <person name="Page A."/>
            <person name="Roberts M."/>
            <person name="Felix M.-A."/>
            <person name="Weir W."/>
        </authorList>
    </citation>
    <scope>NUCLEOTIDE SEQUENCE [LARGE SCALE GENOMIC DNA]</scope>
    <source>
        <strain evidence="1 2">JUb275</strain>
    </source>
</reference>
<evidence type="ECO:0000313" key="1">
    <source>
        <dbReference type="EMBL" id="RMZ58986.1"/>
    </source>
</evidence>
<dbReference type="Proteomes" id="UP000267524">
    <property type="component" value="Unassembled WGS sequence"/>
</dbReference>